<organism evidence="2 3">
    <name type="scientific">Branchiostoma floridae</name>
    <name type="common">Florida lancelet</name>
    <name type="synonym">Amphioxus</name>
    <dbReference type="NCBI Taxonomy" id="7739"/>
    <lineage>
        <taxon>Eukaryota</taxon>
        <taxon>Metazoa</taxon>
        <taxon>Chordata</taxon>
        <taxon>Cephalochordata</taxon>
        <taxon>Leptocardii</taxon>
        <taxon>Amphioxiformes</taxon>
        <taxon>Branchiostomatidae</taxon>
        <taxon>Branchiostoma</taxon>
    </lineage>
</organism>
<feature type="compositionally biased region" description="Polar residues" evidence="1">
    <location>
        <begin position="539"/>
        <end position="548"/>
    </location>
</feature>
<proteinExistence type="predicted"/>
<feature type="region of interest" description="Disordered" evidence="1">
    <location>
        <begin position="57"/>
        <end position="127"/>
    </location>
</feature>
<feature type="region of interest" description="Disordered" evidence="1">
    <location>
        <begin position="580"/>
        <end position="662"/>
    </location>
</feature>
<gene>
    <name evidence="3" type="primary">LOC118420344</name>
</gene>
<feature type="compositionally biased region" description="Polar residues" evidence="1">
    <location>
        <begin position="510"/>
        <end position="530"/>
    </location>
</feature>
<evidence type="ECO:0000313" key="2">
    <source>
        <dbReference type="Proteomes" id="UP000001554"/>
    </source>
</evidence>
<keyword evidence="2" id="KW-1185">Reference proteome</keyword>
<dbReference type="OrthoDB" id="10496755at2759"/>
<feature type="region of interest" description="Disordered" evidence="1">
    <location>
        <begin position="314"/>
        <end position="335"/>
    </location>
</feature>
<reference evidence="2" key="1">
    <citation type="journal article" date="2020" name="Nat. Ecol. Evol.">
        <title>Deeply conserved synteny resolves early events in vertebrate evolution.</title>
        <authorList>
            <person name="Simakov O."/>
            <person name="Marletaz F."/>
            <person name="Yue J.X."/>
            <person name="O'Connell B."/>
            <person name="Jenkins J."/>
            <person name="Brandt A."/>
            <person name="Calef R."/>
            <person name="Tung C.H."/>
            <person name="Huang T.K."/>
            <person name="Schmutz J."/>
            <person name="Satoh N."/>
            <person name="Yu J.K."/>
            <person name="Putnam N.H."/>
            <person name="Green R.E."/>
            <person name="Rokhsar D.S."/>
        </authorList>
    </citation>
    <scope>NUCLEOTIDE SEQUENCE [LARGE SCALE GENOMIC DNA]</scope>
    <source>
        <strain evidence="2">S238N-H82</strain>
    </source>
</reference>
<dbReference type="AlphaFoldDB" id="A0A9J7LHF5"/>
<feature type="compositionally biased region" description="Polar residues" evidence="1">
    <location>
        <begin position="471"/>
        <end position="502"/>
    </location>
</feature>
<reference evidence="3" key="2">
    <citation type="submission" date="2025-08" db="UniProtKB">
        <authorList>
            <consortium name="RefSeq"/>
        </authorList>
    </citation>
    <scope>IDENTIFICATION</scope>
    <source>
        <strain evidence="3">S238N-H82</strain>
        <tissue evidence="3">Testes</tissue>
    </source>
</reference>
<accession>A0A9J7LHF5</accession>
<dbReference type="CDD" id="cd00084">
    <property type="entry name" value="HMG-box_SF"/>
    <property type="match status" value="1"/>
</dbReference>
<evidence type="ECO:0000313" key="3">
    <source>
        <dbReference type="RefSeq" id="XP_035683006.1"/>
    </source>
</evidence>
<dbReference type="InterPro" id="IPR036910">
    <property type="entry name" value="HMG_box_dom_sf"/>
</dbReference>
<feature type="region of interest" description="Disordered" evidence="1">
    <location>
        <begin position="422"/>
        <end position="553"/>
    </location>
</feature>
<feature type="compositionally biased region" description="Basic and acidic residues" evidence="1">
    <location>
        <begin position="734"/>
        <end position="756"/>
    </location>
</feature>
<feature type="region of interest" description="Disordered" evidence="1">
    <location>
        <begin position="230"/>
        <end position="255"/>
    </location>
</feature>
<feature type="compositionally biased region" description="Basic residues" evidence="1">
    <location>
        <begin position="637"/>
        <end position="649"/>
    </location>
</feature>
<evidence type="ECO:0000256" key="1">
    <source>
        <dbReference type="SAM" id="MobiDB-lite"/>
    </source>
</evidence>
<dbReference type="Proteomes" id="UP000001554">
    <property type="component" value="Chromosome 7"/>
</dbReference>
<dbReference type="OMA" id="CPESDAN"/>
<feature type="compositionally biased region" description="Basic and acidic residues" evidence="1">
    <location>
        <begin position="314"/>
        <end position="325"/>
    </location>
</feature>
<dbReference type="GeneID" id="118420344"/>
<dbReference type="KEGG" id="bfo:118420344"/>
<feature type="compositionally biased region" description="Low complexity" evidence="1">
    <location>
        <begin position="650"/>
        <end position="662"/>
    </location>
</feature>
<sequence length="838" mass="94981">MSSVGFQRNNWRRNFQVFYTKKRPEVARKYPFLGAKQIQRKVEELWRRLDPREREEFSAISPSVADNFRGQPLQSSQHSDEESLNPRTTTREKKPYNHVSLHISSEAESDSNSYLPRTDRNRFQSSTRSKSLLTIHMARMQMVATTSEGIGNGAIIRSSHSESEGISCSEDWFDQDIVTEELPEKKHSCYVAEHTKSKEVNLLAKSNLSEKQDGQELLVDKIVTRESTEFLDEDKNATDAGDTKEEDSARERNEDFGEHILSLESMRAITEYLNSSGLSATFNTSASEDEKEESETKILIESAIDSLETNLTEDNKEVGKAEKRQQKSTPESIHDRVGSILSGIINKAAQNADTNTATYYKAVKHGQQHGKENIKGHEYHPSGNRSNNVQVMDDVLPITPGETRDSGSELWDSMFWKGTPLKSKRRYTRKRSSSFSESGDAQEVETAVEEWLTGHPDRQPETPHTNIIDMNDTSANMHTPRSSGDVDTNRLSQNVTQHSVPSAEQRECDNTINKENNSGLTTRQNVIPTESEQHVDKQMTGNSSGNETETTKTRFMRRGTPRPAENTMVRLLTRDYNMTTRAQSRVDKRNTRSNVLDYRRLSGMKSRERKTPSKRNWQRNNSKDSILSCDSGPSMRTPRHRGRKRKRHLSTSSVGSDFSTTSSVLELQEDHQWEDGPAEEIELRNDQTKEGLRHSETKVKDVVDIQKDKIINTSVSPATVCHLSVSPVDFDEQIDKKGLKSSQEKETPDVQSKETVDPNNEVERGEDDPWDLHTEETEQDDYFKQETVPSSSGGFLCDLFSDPKPNTGAWLPGFNRSVPDCPESDANFIDLDDAGIFL</sequence>
<protein>
    <submittedName>
        <fullName evidence="3">Uncharacterized protein LOC118420344</fullName>
    </submittedName>
</protein>
<name>A0A9J7LHF5_BRAFL</name>
<feature type="compositionally biased region" description="Basic and acidic residues" evidence="1">
    <location>
        <begin position="597"/>
        <end position="611"/>
    </location>
</feature>
<dbReference type="RefSeq" id="XP_035683006.1">
    <property type="nucleotide sequence ID" value="XM_035827113.1"/>
</dbReference>
<dbReference type="SUPFAM" id="SSF47095">
    <property type="entry name" value="HMG-box"/>
    <property type="match status" value="1"/>
</dbReference>
<feature type="region of interest" description="Disordered" evidence="1">
    <location>
        <begin position="734"/>
        <end position="775"/>
    </location>
</feature>
<feature type="compositionally biased region" description="Basic residues" evidence="1">
    <location>
        <begin position="422"/>
        <end position="432"/>
    </location>
</feature>